<evidence type="ECO:0000313" key="3">
    <source>
        <dbReference type="EMBL" id="CAG5850372.1"/>
    </source>
</evidence>
<protein>
    <submittedName>
        <fullName evidence="3">(Atlantic silverside) hypothetical protein</fullName>
    </submittedName>
</protein>
<proteinExistence type="predicted"/>
<name>A0A8S4A5N1_9TELE</name>
<dbReference type="PANTHER" id="PTHR15077:SF10">
    <property type="entry name" value="FAS-ASSOCIATED DEATH DOMAIN PROTEIN"/>
    <property type="match status" value="1"/>
</dbReference>
<dbReference type="GO" id="GO:0042981">
    <property type="term" value="P:regulation of apoptotic process"/>
    <property type="evidence" value="ECO:0007669"/>
    <property type="project" value="InterPro"/>
</dbReference>
<dbReference type="GO" id="GO:0089720">
    <property type="term" value="F:caspase binding"/>
    <property type="evidence" value="ECO:0007669"/>
    <property type="project" value="TreeGrafter"/>
</dbReference>
<dbReference type="GO" id="GO:0005123">
    <property type="term" value="F:death receptor binding"/>
    <property type="evidence" value="ECO:0007669"/>
    <property type="project" value="TreeGrafter"/>
</dbReference>
<feature type="domain" description="Death" evidence="1">
    <location>
        <begin position="103"/>
        <end position="187"/>
    </location>
</feature>
<dbReference type="InterPro" id="IPR016729">
    <property type="entry name" value="FADD"/>
</dbReference>
<dbReference type="SMART" id="SM00005">
    <property type="entry name" value="DEATH"/>
    <property type="match status" value="1"/>
</dbReference>
<dbReference type="Pfam" id="PF01335">
    <property type="entry name" value="DED"/>
    <property type="match status" value="1"/>
</dbReference>
<sequence length="192" mass="21569">MSDLRFNALLLYISDQLTADQLVKLKFLVGDVVGKREQEKVQTGHRLFQLLSERGRLSAGNTAYLADLLRQVQRHDLAEKLEAGDSRAEPVQDELDDAEKAKLDIATEVIAENLGKSWRKLGRKLRLGGVKLESIANRHPTDLEETAVELLKEWRKSQGAGARTDELIRALRDCQFNLTADKVEEALHSQGL</sequence>
<keyword evidence="4" id="KW-1185">Reference proteome</keyword>
<reference evidence="3" key="1">
    <citation type="submission" date="2021-05" db="EMBL/GenBank/DDBJ databases">
        <authorList>
            <person name="Tigano A."/>
        </authorList>
    </citation>
    <scope>NUCLEOTIDE SEQUENCE</scope>
</reference>
<evidence type="ECO:0000313" key="4">
    <source>
        <dbReference type="Proteomes" id="UP000677803"/>
    </source>
</evidence>
<dbReference type="GO" id="GO:0097191">
    <property type="term" value="P:extrinsic apoptotic signaling pathway"/>
    <property type="evidence" value="ECO:0007669"/>
    <property type="project" value="TreeGrafter"/>
</dbReference>
<dbReference type="GO" id="GO:0045089">
    <property type="term" value="P:positive regulation of innate immune response"/>
    <property type="evidence" value="ECO:0007669"/>
    <property type="project" value="TreeGrafter"/>
</dbReference>
<accession>A0A8S4A5N1</accession>
<evidence type="ECO:0000259" key="1">
    <source>
        <dbReference type="PROSITE" id="PS50017"/>
    </source>
</evidence>
<dbReference type="InterPro" id="IPR011029">
    <property type="entry name" value="DEATH-like_dom_sf"/>
</dbReference>
<dbReference type="Proteomes" id="UP000677803">
    <property type="component" value="Unassembled WGS sequence"/>
</dbReference>
<evidence type="ECO:0000259" key="2">
    <source>
        <dbReference type="PROSITE" id="PS50168"/>
    </source>
</evidence>
<dbReference type="InterPro" id="IPR001875">
    <property type="entry name" value="DED_dom"/>
</dbReference>
<gene>
    <name evidence="3" type="ORF">MMEN_LOCUS151</name>
</gene>
<dbReference type="OrthoDB" id="100767at2759"/>
<dbReference type="GO" id="GO:0031265">
    <property type="term" value="C:CD95 death-inducing signaling complex"/>
    <property type="evidence" value="ECO:0007669"/>
    <property type="project" value="TreeGrafter"/>
</dbReference>
<dbReference type="InterPro" id="IPR000488">
    <property type="entry name" value="Death_dom"/>
</dbReference>
<dbReference type="SMART" id="SM00031">
    <property type="entry name" value="DED"/>
    <property type="match status" value="1"/>
</dbReference>
<dbReference type="AlphaFoldDB" id="A0A8S4A5N1"/>
<dbReference type="SUPFAM" id="SSF47986">
    <property type="entry name" value="DEATH domain"/>
    <property type="match status" value="1"/>
</dbReference>
<organism evidence="3 4">
    <name type="scientific">Menidia menidia</name>
    <name type="common">Atlantic silverside</name>
    <dbReference type="NCBI Taxonomy" id="238744"/>
    <lineage>
        <taxon>Eukaryota</taxon>
        <taxon>Metazoa</taxon>
        <taxon>Chordata</taxon>
        <taxon>Craniata</taxon>
        <taxon>Vertebrata</taxon>
        <taxon>Euteleostomi</taxon>
        <taxon>Actinopterygii</taxon>
        <taxon>Neopterygii</taxon>
        <taxon>Teleostei</taxon>
        <taxon>Neoteleostei</taxon>
        <taxon>Acanthomorphata</taxon>
        <taxon>Ovalentaria</taxon>
        <taxon>Atherinomorphae</taxon>
        <taxon>Atheriniformes</taxon>
        <taxon>Atherinopsidae</taxon>
        <taxon>Menidiinae</taxon>
        <taxon>Menidia</taxon>
    </lineage>
</organism>
<comment type="caution">
    <text evidence="3">The sequence shown here is derived from an EMBL/GenBank/DDBJ whole genome shotgun (WGS) entry which is preliminary data.</text>
</comment>
<dbReference type="PROSITE" id="PS50017">
    <property type="entry name" value="DEATH_DOMAIN"/>
    <property type="match status" value="1"/>
</dbReference>
<dbReference type="Pfam" id="PF00531">
    <property type="entry name" value="Death"/>
    <property type="match status" value="1"/>
</dbReference>
<dbReference type="PROSITE" id="PS50168">
    <property type="entry name" value="DED"/>
    <property type="match status" value="1"/>
</dbReference>
<dbReference type="Gene3D" id="1.10.533.10">
    <property type="entry name" value="Death Domain, Fas"/>
    <property type="match status" value="2"/>
</dbReference>
<dbReference type="CDD" id="cd08336">
    <property type="entry name" value="DED_FADD"/>
    <property type="match status" value="1"/>
</dbReference>
<dbReference type="FunFam" id="1.10.533.10:FF:000059">
    <property type="entry name" value="Fas-associated via death domain"/>
    <property type="match status" value="1"/>
</dbReference>
<feature type="domain" description="DED" evidence="2">
    <location>
        <begin position="5"/>
        <end position="83"/>
    </location>
</feature>
<dbReference type="PANTHER" id="PTHR15077">
    <property type="entry name" value="FAS-ASSOCIATING DEATH DOMAIN-CONTAINING PROTEIN FADD"/>
    <property type="match status" value="1"/>
</dbReference>
<dbReference type="EMBL" id="CAJRST010000001">
    <property type="protein sequence ID" value="CAG5850372.1"/>
    <property type="molecule type" value="Genomic_DNA"/>
</dbReference>